<gene>
    <name evidence="3" type="ORF">ABA31_03130</name>
</gene>
<feature type="short sequence motif" description="HXTX 2" evidence="2">
    <location>
        <begin position="155"/>
        <end position="158"/>
    </location>
</feature>
<proteinExistence type="inferred from homology"/>
<name>A0AA87UVZ1_9MICO</name>
<sequence>MRSSLMRRPYVRRTARSRVASRAGRLYRGRMGRRMFVAVVPPEDVREDLAAFLEPREGMRWTPPDRMHVTLAFLPDVPERILEPLEERLRTAVADLQPFACRLAGAGAFPHPDRPAVLWLGVDRGRAELELAARRVRGAANDAGAGPEGQRVVPHVTLARPARGRSALRWIRVLDTYRSREWRVDELELIDSQLLGRGRRPLREVAARLPLG</sequence>
<keyword evidence="4" id="KW-1185">Reference proteome</keyword>
<dbReference type="GO" id="GO:0004113">
    <property type="term" value="F:2',3'-cyclic-nucleotide 3'-phosphodiesterase activity"/>
    <property type="evidence" value="ECO:0007669"/>
    <property type="project" value="InterPro"/>
</dbReference>
<evidence type="ECO:0000313" key="4">
    <source>
        <dbReference type="Proteomes" id="UP000321749"/>
    </source>
</evidence>
<dbReference type="HAMAP" id="MF_01940">
    <property type="entry name" value="RNA_CPDase"/>
    <property type="match status" value="1"/>
</dbReference>
<dbReference type="Proteomes" id="UP000321749">
    <property type="component" value="Unassembled WGS sequence"/>
</dbReference>
<dbReference type="InterPro" id="IPR004175">
    <property type="entry name" value="RNA_CPDase"/>
</dbReference>
<dbReference type="EC" id="3.1.4.58" evidence="2"/>
<dbReference type="NCBIfam" id="TIGR02258">
    <property type="entry name" value="2_5_ligase"/>
    <property type="match status" value="1"/>
</dbReference>
<dbReference type="AlphaFoldDB" id="A0AA87UVZ1"/>
<comment type="caution">
    <text evidence="3">The sequence shown here is derived from an EMBL/GenBank/DDBJ whole genome shotgun (WGS) entry which is preliminary data.</text>
</comment>
<dbReference type="SUPFAM" id="SSF55144">
    <property type="entry name" value="LigT-like"/>
    <property type="match status" value="1"/>
</dbReference>
<evidence type="ECO:0000256" key="2">
    <source>
        <dbReference type="HAMAP-Rule" id="MF_01940"/>
    </source>
</evidence>
<dbReference type="PANTHER" id="PTHR35561:SF1">
    <property type="entry name" value="RNA 2',3'-CYCLIC PHOSPHODIESTERASE"/>
    <property type="match status" value="1"/>
</dbReference>
<evidence type="ECO:0000256" key="1">
    <source>
        <dbReference type="ARBA" id="ARBA00022801"/>
    </source>
</evidence>
<dbReference type="Pfam" id="PF13563">
    <property type="entry name" value="2_5_RNA_ligase2"/>
    <property type="match status" value="1"/>
</dbReference>
<organism evidence="3 4">
    <name type="scientific">Agrococcus baldri</name>
    <dbReference type="NCBI Taxonomy" id="153730"/>
    <lineage>
        <taxon>Bacteria</taxon>
        <taxon>Bacillati</taxon>
        <taxon>Actinomycetota</taxon>
        <taxon>Actinomycetes</taxon>
        <taxon>Micrococcales</taxon>
        <taxon>Microbacteriaceae</taxon>
        <taxon>Agrococcus</taxon>
    </lineage>
</organism>
<protein>
    <recommendedName>
        <fullName evidence="2">RNA 2',3'-cyclic phosphodiesterase</fullName>
        <shortName evidence="2">RNA 2',3'-CPDase</shortName>
        <ecNumber evidence="2">3.1.4.58</ecNumber>
    </recommendedName>
</protein>
<dbReference type="Gene3D" id="3.90.1140.10">
    <property type="entry name" value="Cyclic phosphodiesterase"/>
    <property type="match status" value="1"/>
</dbReference>
<reference evidence="3 4" key="1">
    <citation type="submission" date="2019-07" db="EMBL/GenBank/DDBJ databases">
        <title>Whole genome shotgun sequence of Agrococcus baldri NBRC 103055.</title>
        <authorList>
            <person name="Hosoyama A."/>
            <person name="Uohara A."/>
            <person name="Ohji S."/>
            <person name="Ichikawa N."/>
        </authorList>
    </citation>
    <scope>NUCLEOTIDE SEQUENCE [LARGE SCALE GENOMIC DNA]</scope>
    <source>
        <strain evidence="3 4">NBRC 103055</strain>
    </source>
</reference>
<feature type="short sequence motif" description="HXTX 1" evidence="2">
    <location>
        <begin position="68"/>
        <end position="71"/>
    </location>
</feature>
<evidence type="ECO:0000313" key="3">
    <source>
        <dbReference type="EMBL" id="GEK78962.1"/>
    </source>
</evidence>
<dbReference type="InterPro" id="IPR009097">
    <property type="entry name" value="Cyclic_Pdiesterase"/>
</dbReference>
<feature type="active site" description="Proton acceptor" evidence="2">
    <location>
        <position position="155"/>
    </location>
</feature>
<dbReference type="EMBL" id="BJUU01000001">
    <property type="protein sequence ID" value="GEK78962.1"/>
    <property type="molecule type" value="Genomic_DNA"/>
</dbReference>
<accession>A0AA87UVZ1</accession>
<dbReference type="GO" id="GO:0008664">
    <property type="term" value="F:RNA 2',3'-cyclic 3'-phosphodiesterase activity"/>
    <property type="evidence" value="ECO:0007669"/>
    <property type="project" value="UniProtKB-EC"/>
</dbReference>
<feature type="active site" description="Proton donor" evidence="2">
    <location>
        <position position="68"/>
    </location>
</feature>
<comment type="similarity">
    <text evidence="2">Belongs to the 2H phosphoesterase superfamily. ThpR family.</text>
</comment>
<comment type="catalytic activity">
    <reaction evidence="2">
        <text>a 3'-end 2',3'-cyclophospho-ribonucleotide-RNA + H2O = a 3'-end 2'-phospho-ribonucleotide-RNA + H(+)</text>
        <dbReference type="Rhea" id="RHEA:11828"/>
        <dbReference type="Rhea" id="RHEA-COMP:10464"/>
        <dbReference type="Rhea" id="RHEA-COMP:17353"/>
        <dbReference type="ChEBI" id="CHEBI:15377"/>
        <dbReference type="ChEBI" id="CHEBI:15378"/>
        <dbReference type="ChEBI" id="CHEBI:83064"/>
        <dbReference type="ChEBI" id="CHEBI:173113"/>
        <dbReference type="EC" id="3.1.4.58"/>
    </reaction>
</comment>
<comment type="function">
    <text evidence="2">Hydrolyzes RNA 2',3'-cyclic phosphodiester to an RNA 2'-phosphomonoester.</text>
</comment>
<keyword evidence="1 2" id="KW-0378">Hydrolase</keyword>
<dbReference type="PANTHER" id="PTHR35561">
    <property type="entry name" value="RNA 2',3'-CYCLIC PHOSPHODIESTERASE"/>
    <property type="match status" value="1"/>
</dbReference>